<dbReference type="Proteomes" id="UP000503447">
    <property type="component" value="Chromosome"/>
</dbReference>
<evidence type="ECO:0000313" key="2">
    <source>
        <dbReference type="Proteomes" id="UP000503447"/>
    </source>
</evidence>
<reference evidence="2" key="1">
    <citation type="submission" date="2020-05" db="EMBL/GenBank/DDBJ databases">
        <title>Frigoriglobus tundricola gen. nov., sp. nov., a psychrotolerant cellulolytic planctomycete of the family Gemmataceae with two divergent copies of 16S rRNA gene.</title>
        <authorList>
            <person name="Kulichevskaya I.S."/>
            <person name="Ivanova A.A."/>
            <person name="Naumoff D.G."/>
            <person name="Beletsky A.V."/>
            <person name="Rijpstra W.I.C."/>
            <person name="Sinninghe Damste J.S."/>
            <person name="Mardanov A.V."/>
            <person name="Ravin N.V."/>
            <person name="Dedysh S.N."/>
        </authorList>
    </citation>
    <scope>NUCLEOTIDE SEQUENCE [LARGE SCALE GENOMIC DNA]</scope>
    <source>
        <strain evidence="2">PL17</strain>
    </source>
</reference>
<evidence type="ECO:0008006" key="3">
    <source>
        <dbReference type="Google" id="ProtNLM"/>
    </source>
</evidence>
<organism evidence="1 2">
    <name type="scientific">Frigoriglobus tundricola</name>
    <dbReference type="NCBI Taxonomy" id="2774151"/>
    <lineage>
        <taxon>Bacteria</taxon>
        <taxon>Pseudomonadati</taxon>
        <taxon>Planctomycetota</taxon>
        <taxon>Planctomycetia</taxon>
        <taxon>Gemmatales</taxon>
        <taxon>Gemmataceae</taxon>
        <taxon>Frigoriglobus</taxon>
    </lineage>
</organism>
<name>A0A6M5YG82_9BACT</name>
<sequence>MCTLTIIPMPSNGVQLAFNRDESRTRAAALPPRKRRFGNRVAILPTDPTSGGTWLGVNDAGLVLGVLNVNLPSTRRPTPPAPLPSDRARSAECGARNEEAELKSAFGLPLRVPGSALRPPFDGRGAGRVGFPPRSRGEIIPSLLDCDSPSAALAACEKLNYRDFAPFRLVLVGAGIVADVRWDGDEPMVMSRLLGSTPLMFTSSGLGDDLVEGPRRGLFAEMFAGGPETWVAAQRAFHRHAWPDREHLSVNMSRATARTVSYAVVDVCATEADFTYHADAPNRHAQTTTVCIPLTPGAA</sequence>
<keyword evidence="2" id="KW-1185">Reference proteome</keyword>
<proteinExistence type="predicted"/>
<protein>
    <recommendedName>
        <fullName evidence="3">NRDE family protein</fullName>
    </recommendedName>
</protein>
<dbReference type="AlphaFoldDB" id="A0A6M5YG82"/>
<dbReference type="KEGG" id="ftj:FTUN_0559"/>
<dbReference type="EMBL" id="CP053452">
    <property type="protein sequence ID" value="QJW93059.1"/>
    <property type="molecule type" value="Genomic_DNA"/>
</dbReference>
<gene>
    <name evidence="1" type="ORF">FTUN_0559</name>
</gene>
<evidence type="ECO:0000313" key="1">
    <source>
        <dbReference type="EMBL" id="QJW93059.1"/>
    </source>
</evidence>
<accession>A0A6M5YG82</accession>